<evidence type="ECO:0000313" key="1">
    <source>
        <dbReference type="EMBL" id="KAI0084965.1"/>
    </source>
</evidence>
<organism evidence="1 2">
    <name type="scientific">Irpex rosettiformis</name>
    <dbReference type="NCBI Taxonomy" id="378272"/>
    <lineage>
        <taxon>Eukaryota</taxon>
        <taxon>Fungi</taxon>
        <taxon>Dikarya</taxon>
        <taxon>Basidiomycota</taxon>
        <taxon>Agaricomycotina</taxon>
        <taxon>Agaricomycetes</taxon>
        <taxon>Polyporales</taxon>
        <taxon>Irpicaceae</taxon>
        <taxon>Irpex</taxon>
    </lineage>
</organism>
<proteinExistence type="predicted"/>
<name>A0ACB8TSD6_9APHY</name>
<sequence length="163" mass="18071">MANAPKREISAHTLPYQAIVTPQRQATHRVISLTHSLGPGDCNNIILCLLSAPSNVPAGHGYYYHCDGNKNLPVLFQSLSVLSSVTFHFRRVLIYYARTRGLLVDHIAEAHGHDLPTLVKKIGPRRGSEEAESAIPCIWVVIAGFDPRTQEIHNLARLRTSFV</sequence>
<protein>
    <submittedName>
        <fullName evidence="1">Uncharacterized protein</fullName>
    </submittedName>
</protein>
<accession>A0ACB8TSD6</accession>
<gene>
    <name evidence="1" type="ORF">BDY19DRAFT_1050892</name>
</gene>
<comment type="caution">
    <text evidence="1">The sequence shown here is derived from an EMBL/GenBank/DDBJ whole genome shotgun (WGS) entry which is preliminary data.</text>
</comment>
<dbReference type="Proteomes" id="UP001055072">
    <property type="component" value="Unassembled WGS sequence"/>
</dbReference>
<keyword evidence="2" id="KW-1185">Reference proteome</keyword>
<dbReference type="EMBL" id="MU274936">
    <property type="protein sequence ID" value="KAI0084965.1"/>
    <property type="molecule type" value="Genomic_DNA"/>
</dbReference>
<reference evidence="1" key="1">
    <citation type="journal article" date="2021" name="Environ. Microbiol.">
        <title>Gene family expansions and transcriptome signatures uncover fungal adaptations to wood decay.</title>
        <authorList>
            <person name="Hage H."/>
            <person name="Miyauchi S."/>
            <person name="Viragh M."/>
            <person name="Drula E."/>
            <person name="Min B."/>
            <person name="Chaduli D."/>
            <person name="Navarro D."/>
            <person name="Favel A."/>
            <person name="Norest M."/>
            <person name="Lesage-Meessen L."/>
            <person name="Balint B."/>
            <person name="Merenyi Z."/>
            <person name="de Eugenio L."/>
            <person name="Morin E."/>
            <person name="Martinez A.T."/>
            <person name="Baldrian P."/>
            <person name="Stursova M."/>
            <person name="Martinez M.J."/>
            <person name="Novotny C."/>
            <person name="Magnuson J.K."/>
            <person name="Spatafora J.W."/>
            <person name="Maurice S."/>
            <person name="Pangilinan J."/>
            <person name="Andreopoulos W."/>
            <person name="LaButti K."/>
            <person name="Hundley H."/>
            <person name="Na H."/>
            <person name="Kuo A."/>
            <person name="Barry K."/>
            <person name="Lipzen A."/>
            <person name="Henrissat B."/>
            <person name="Riley R."/>
            <person name="Ahrendt S."/>
            <person name="Nagy L.G."/>
            <person name="Grigoriev I.V."/>
            <person name="Martin F."/>
            <person name="Rosso M.N."/>
        </authorList>
    </citation>
    <scope>NUCLEOTIDE SEQUENCE</scope>
    <source>
        <strain evidence="1">CBS 384.51</strain>
    </source>
</reference>
<evidence type="ECO:0000313" key="2">
    <source>
        <dbReference type="Proteomes" id="UP001055072"/>
    </source>
</evidence>